<dbReference type="Gene3D" id="3.60.10.10">
    <property type="entry name" value="Endonuclease/exonuclease/phosphatase"/>
    <property type="match status" value="1"/>
</dbReference>
<reference evidence="3" key="1">
    <citation type="submission" date="2017-02" db="EMBL/GenBank/DDBJ databases">
        <authorList>
            <person name="Varghese N."/>
            <person name="Submissions S."/>
        </authorList>
    </citation>
    <scope>NUCLEOTIDE SEQUENCE [LARGE SCALE GENOMIC DNA]</scope>
    <source>
        <strain evidence="3">DSM 22720</strain>
    </source>
</reference>
<dbReference type="OrthoDB" id="292013at2"/>
<dbReference type="GO" id="GO:0004527">
    <property type="term" value="F:exonuclease activity"/>
    <property type="evidence" value="ECO:0007669"/>
    <property type="project" value="UniProtKB-KW"/>
</dbReference>
<keyword evidence="2" id="KW-0269">Exonuclease</keyword>
<dbReference type="InterPro" id="IPR005135">
    <property type="entry name" value="Endo/exonuclease/phosphatase"/>
</dbReference>
<organism evidence="2 3">
    <name type="scientific">Enterovibrio nigricans DSM 22720</name>
    <dbReference type="NCBI Taxonomy" id="1121868"/>
    <lineage>
        <taxon>Bacteria</taxon>
        <taxon>Pseudomonadati</taxon>
        <taxon>Pseudomonadota</taxon>
        <taxon>Gammaproteobacteria</taxon>
        <taxon>Vibrionales</taxon>
        <taxon>Vibrionaceae</taxon>
        <taxon>Enterovibrio</taxon>
    </lineage>
</organism>
<name>A0A1T4UG95_9GAMM</name>
<keyword evidence="2" id="KW-0378">Hydrolase</keyword>
<dbReference type="EMBL" id="FUXU01000015">
    <property type="protein sequence ID" value="SKA51626.1"/>
    <property type="molecule type" value="Genomic_DNA"/>
</dbReference>
<evidence type="ECO:0000313" key="2">
    <source>
        <dbReference type="EMBL" id="SKA51626.1"/>
    </source>
</evidence>
<dbReference type="AlphaFoldDB" id="A0A1T4UG95"/>
<dbReference type="SUPFAM" id="SSF56219">
    <property type="entry name" value="DNase I-like"/>
    <property type="match status" value="1"/>
</dbReference>
<keyword evidence="2" id="KW-0540">Nuclease</keyword>
<dbReference type="Pfam" id="PF03372">
    <property type="entry name" value="Exo_endo_phos"/>
    <property type="match status" value="1"/>
</dbReference>
<proteinExistence type="predicted"/>
<evidence type="ECO:0000259" key="1">
    <source>
        <dbReference type="Pfam" id="PF03372"/>
    </source>
</evidence>
<feature type="domain" description="Endonuclease/exonuclease/phosphatase" evidence="1">
    <location>
        <begin position="11"/>
        <end position="350"/>
    </location>
</feature>
<gene>
    <name evidence="2" type="ORF">SAMN02745132_01658</name>
</gene>
<keyword evidence="3" id="KW-1185">Reference proteome</keyword>
<keyword evidence="2" id="KW-0255">Endonuclease</keyword>
<dbReference type="Proteomes" id="UP000190162">
    <property type="component" value="Unassembled WGS sequence"/>
</dbReference>
<dbReference type="GO" id="GO:0004519">
    <property type="term" value="F:endonuclease activity"/>
    <property type="evidence" value="ECO:0007669"/>
    <property type="project" value="UniProtKB-KW"/>
</dbReference>
<dbReference type="InterPro" id="IPR036691">
    <property type="entry name" value="Endo/exonu/phosph_ase_sf"/>
</dbReference>
<dbReference type="RefSeq" id="WP_078752055.1">
    <property type="nucleotide sequence ID" value="NZ_FUXU01000015.1"/>
</dbReference>
<protein>
    <submittedName>
        <fullName evidence="2">Endonuclease/Exonuclease/phosphatase family protein</fullName>
    </submittedName>
</protein>
<accession>A0A1T4UG95</accession>
<evidence type="ECO:0000313" key="3">
    <source>
        <dbReference type="Proteomes" id="UP000190162"/>
    </source>
</evidence>
<sequence>MTAKPSTVRFATFNVAMSADLPDLVHTELKSNSKRIQKLAAVIQHCRPNVLLLCEFDHPGEGGDAGSLAYFCREYLSTGQFGLEPIHYPYRYLPPSNTGLPVLDDDVSMAPEKAQGFGRHHGQYGFVVLSQYPLRVDDVRTWQTLLWKDMPQSRMPVDFYPEEFAAKLRMSSKNHIAIPIEIEGSAITLVACHPTPPVFDGPEKRNLNRNADELKLLDAIISDENALRDDNGLHGGVCAEMPFVVMGDLNADSANGDGDKAAILSLINHPRVNANVSPSSIGAIEYFANKHVKNEALATHNRGLRLDYVLPSRELTVKDCGVFWPRKDAPLYSLLTDNQGRLSFKAPSDHRLVWVDIDID</sequence>